<feature type="transmembrane region" description="Helical" evidence="7">
    <location>
        <begin position="128"/>
        <end position="150"/>
    </location>
</feature>
<comment type="similarity">
    <text evidence="5">Belongs to the SAT4 family.</text>
</comment>
<accession>A0AAE0TPH7</accession>
<dbReference type="Pfam" id="PF20684">
    <property type="entry name" value="Fung_rhodopsin"/>
    <property type="match status" value="1"/>
</dbReference>
<dbReference type="PANTHER" id="PTHR33048:SF55">
    <property type="entry name" value="INTEGRAL MEMBRANE PROTEIN"/>
    <property type="match status" value="1"/>
</dbReference>
<dbReference type="InterPro" id="IPR049326">
    <property type="entry name" value="Rhodopsin_dom_fungi"/>
</dbReference>
<comment type="subcellular location">
    <subcellularLocation>
        <location evidence="1">Membrane</location>
        <topology evidence="1">Multi-pass membrane protein</topology>
    </subcellularLocation>
</comment>
<feature type="transmembrane region" description="Helical" evidence="7">
    <location>
        <begin position="21"/>
        <end position="39"/>
    </location>
</feature>
<evidence type="ECO:0000256" key="4">
    <source>
        <dbReference type="ARBA" id="ARBA00023136"/>
    </source>
</evidence>
<feature type="transmembrane region" description="Helical" evidence="7">
    <location>
        <begin position="213"/>
        <end position="230"/>
    </location>
</feature>
<sequence>MVAQAGYGAGPNPAGHLLDRLAIAFVIASGIFVGARIAIRAKRQLLGFDDLWILIALISSIVLTVTVVISVGYGYGMHSNTLPHHQLTSALFWWYLAQAFYKAVTWPTKISILLMYKRVFGTSESRAYGVRFQILIWSTITLVAACFTALETAGIFACRPIQRSWDHSLPGTCLDTQARFYAYTGLNFFTDIIILALPLPLIKNLNIPNRQKWSLISVFLLGSFVCVTTLVRVGKLKIGADTTWSGTESVMWSCIEANTGIICACLPLLRPLLSFMVPWFSQRTRNKNTYDYGYQERTGPFASQQRRPSGHIELQGKGPSMYMSNITAKEQDSESRSSSQIGITQGIHKKVEVETYSEPAGLNIDRDWTRRSRSSLDRQVGVAA</sequence>
<dbReference type="GO" id="GO:0016020">
    <property type="term" value="C:membrane"/>
    <property type="evidence" value="ECO:0007669"/>
    <property type="project" value="UniProtKB-SubCell"/>
</dbReference>
<reference evidence="9" key="1">
    <citation type="submission" date="2023-07" db="EMBL/GenBank/DDBJ databases">
        <title>Black Yeasts Isolated from many extreme environments.</title>
        <authorList>
            <person name="Coleine C."/>
            <person name="Stajich J.E."/>
            <person name="Selbmann L."/>
        </authorList>
    </citation>
    <scope>NUCLEOTIDE SEQUENCE</scope>
    <source>
        <strain evidence="9">CCFEE 5485</strain>
    </source>
</reference>
<name>A0AAE0TPH7_9PEZI</name>
<keyword evidence="2 7" id="KW-0812">Transmembrane</keyword>
<feature type="transmembrane region" description="Helical" evidence="7">
    <location>
        <begin position="180"/>
        <end position="201"/>
    </location>
</feature>
<dbReference type="AlphaFoldDB" id="A0AAE0TPH7"/>
<protein>
    <recommendedName>
        <fullName evidence="8">Rhodopsin domain-containing protein</fullName>
    </recommendedName>
</protein>
<proteinExistence type="inferred from homology"/>
<evidence type="ECO:0000313" key="9">
    <source>
        <dbReference type="EMBL" id="KAK3670654.1"/>
    </source>
</evidence>
<evidence type="ECO:0000256" key="3">
    <source>
        <dbReference type="ARBA" id="ARBA00022989"/>
    </source>
</evidence>
<feature type="transmembrane region" description="Helical" evidence="7">
    <location>
        <begin position="51"/>
        <end position="73"/>
    </location>
</feature>
<keyword evidence="4 7" id="KW-0472">Membrane</keyword>
<evidence type="ECO:0000256" key="7">
    <source>
        <dbReference type="SAM" id="Phobius"/>
    </source>
</evidence>
<evidence type="ECO:0000313" key="10">
    <source>
        <dbReference type="Proteomes" id="UP001274830"/>
    </source>
</evidence>
<evidence type="ECO:0000256" key="5">
    <source>
        <dbReference type="ARBA" id="ARBA00038359"/>
    </source>
</evidence>
<organism evidence="9 10">
    <name type="scientific">Recurvomyces mirabilis</name>
    <dbReference type="NCBI Taxonomy" id="574656"/>
    <lineage>
        <taxon>Eukaryota</taxon>
        <taxon>Fungi</taxon>
        <taxon>Dikarya</taxon>
        <taxon>Ascomycota</taxon>
        <taxon>Pezizomycotina</taxon>
        <taxon>Dothideomycetes</taxon>
        <taxon>Dothideomycetidae</taxon>
        <taxon>Mycosphaerellales</taxon>
        <taxon>Teratosphaeriaceae</taxon>
        <taxon>Recurvomyces</taxon>
    </lineage>
</organism>
<feature type="compositionally biased region" description="Basic and acidic residues" evidence="6">
    <location>
        <begin position="364"/>
        <end position="376"/>
    </location>
</feature>
<dbReference type="Proteomes" id="UP001274830">
    <property type="component" value="Unassembled WGS sequence"/>
</dbReference>
<comment type="caution">
    <text evidence="9">The sequence shown here is derived from an EMBL/GenBank/DDBJ whole genome shotgun (WGS) entry which is preliminary data.</text>
</comment>
<feature type="region of interest" description="Disordered" evidence="6">
    <location>
        <begin position="362"/>
        <end position="384"/>
    </location>
</feature>
<keyword evidence="10" id="KW-1185">Reference proteome</keyword>
<feature type="domain" description="Rhodopsin" evidence="8">
    <location>
        <begin position="35"/>
        <end position="274"/>
    </location>
</feature>
<gene>
    <name evidence="9" type="ORF">LTR78_009489</name>
</gene>
<evidence type="ECO:0000256" key="6">
    <source>
        <dbReference type="SAM" id="MobiDB-lite"/>
    </source>
</evidence>
<dbReference type="EMBL" id="JAUTXT010000053">
    <property type="protein sequence ID" value="KAK3670654.1"/>
    <property type="molecule type" value="Genomic_DNA"/>
</dbReference>
<evidence type="ECO:0000259" key="8">
    <source>
        <dbReference type="Pfam" id="PF20684"/>
    </source>
</evidence>
<feature type="transmembrane region" description="Helical" evidence="7">
    <location>
        <begin position="93"/>
        <end position="116"/>
    </location>
</feature>
<dbReference type="PANTHER" id="PTHR33048">
    <property type="entry name" value="PTH11-LIKE INTEGRAL MEMBRANE PROTEIN (AFU_ORTHOLOGUE AFUA_5G11245)"/>
    <property type="match status" value="1"/>
</dbReference>
<keyword evidence="3 7" id="KW-1133">Transmembrane helix</keyword>
<evidence type="ECO:0000256" key="2">
    <source>
        <dbReference type="ARBA" id="ARBA00022692"/>
    </source>
</evidence>
<dbReference type="InterPro" id="IPR052337">
    <property type="entry name" value="SAT4-like"/>
</dbReference>
<evidence type="ECO:0000256" key="1">
    <source>
        <dbReference type="ARBA" id="ARBA00004141"/>
    </source>
</evidence>